<accession>A0AAN8EC84</accession>
<dbReference type="GO" id="GO:0046512">
    <property type="term" value="P:sphingosine biosynthetic process"/>
    <property type="evidence" value="ECO:0007669"/>
    <property type="project" value="TreeGrafter"/>
</dbReference>
<name>A0AAN8EC84_9EURO</name>
<dbReference type="CDD" id="cd06454">
    <property type="entry name" value="KBL_like"/>
    <property type="match status" value="1"/>
</dbReference>
<sequence>MPRRFSNNILSSSPPIPWPSFSPSEKGGVPTTKSSTPSKPSKIAQFFSTSTSKDKDRYQTAAAALLAASKAQEQAFLNSSSPPISTPTLSLPTISLSTARADATNMDEPPTTLFQPPSPADARRLQRQHAQFGPLNSQSHRYQSRHQGGEFPDPVMDEPPYYFLLTTYISYLVLIIFGHVRDFFGMKFKADNYRHLKSRNGYAALNSDFDNFYVRRLKMRINDCFNRPTTGVPGRYINVLDRTSNDGNYHFQMTGTTTETLNMSSYNYLGFAQSEGPCADFVEEKVRRYGLSTASSRGDVGTADLAIECEDLVAEFVGKQSAMVFSMGFGTNATTFPALVGKGDLILSDELNHASIRFGSRLSGAMIESFAHNDMKALEAKLREAIAQGQPRTHRPWRKILVAVEGLYSMEGTMCNLPGLVRLKKKYKFNLFVDEAHSIGALGPRGRGVCDYFGIDPAEIDILMGTLTKSFGANGGYVAGDKAVIDKLRCSNAGVLYGEAPTPAVLSQIIAALRLINGELVQGQGEERLQRIAFNSRYLRLGLKRLGFIVYGHDDSPIIPVLLYHPAKMPAFSHEMLKRKISVVVVGYPATPLISSRARFCVSAAHNKDDMDRLLAACDEIGNVLQLKFASGVAGGAPPLADGVTPEMDSSRKRLEKHDKIAKGAVTRPNWTFDEVMKRGVQDVKVPLR</sequence>
<keyword evidence="7" id="KW-1185">Reference proteome</keyword>
<dbReference type="PANTHER" id="PTHR13693:SF3">
    <property type="entry name" value="LD36009P"/>
    <property type="match status" value="1"/>
</dbReference>
<dbReference type="AlphaFoldDB" id="A0AAN8EC84"/>
<dbReference type="InterPro" id="IPR015422">
    <property type="entry name" value="PyrdxlP-dep_Trfase_small"/>
</dbReference>
<evidence type="ECO:0000256" key="2">
    <source>
        <dbReference type="ARBA" id="ARBA00022679"/>
    </source>
</evidence>
<protein>
    <submittedName>
        <fullName evidence="6">Serine palmitoyltransferase component</fullName>
        <ecNumber evidence="6">2.3.1.50</ecNumber>
    </submittedName>
</protein>
<feature type="transmembrane region" description="Helical" evidence="4">
    <location>
        <begin position="161"/>
        <end position="180"/>
    </location>
</feature>
<comment type="cofactor">
    <cofactor evidence="1">
        <name>pyridoxal 5'-phosphate</name>
        <dbReference type="ChEBI" id="CHEBI:597326"/>
    </cofactor>
</comment>
<dbReference type="GO" id="GO:0017059">
    <property type="term" value="C:serine palmitoyltransferase complex"/>
    <property type="evidence" value="ECO:0007669"/>
    <property type="project" value="TreeGrafter"/>
</dbReference>
<dbReference type="Gene3D" id="3.40.640.10">
    <property type="entry name" value="Type I PLP-dependent aspartate aminotransferase-like (Major domain)"/>
    <property type="match status" value="1"/>
</dbReference>
<feature type="domain" description="Aminotransferase class I/classII large" evidence="5">
    <location>
        <begin position="259"/>
        <end position="616"/>
    </location>
</feature>
<dbReference type="InterPro" id="IPR050087">
    <property type="entry name" value="AON_synthase_class-II"/>
</dbReference>
<dbReference type="SUPFAM" id="SSF53383">
    <property type="entry name" value="PLP-dependent transferases"/>
    <property type="match status" value="1"/>
</dbReference>
<keyword evidence="2 6" id="KW-0808">Transferase</keyword>
<comment type="caution">
    <text evidence="6">The sequence shown here is derived from an EMBL/GenBank/DDBJ whole genome shotgun (WGS) entry which is preliminary data.</text>
</comment>
<dbReference type="GO" id="GO:0016020">
    <property type="term" value="C:membrane"/>
    <property type="evidence" value="ECO:0007669"/>
    <property type="project" value="GOC"/>
</dbReference>
<dbReference type="EC" id="2.3.1.50" evidence="6"/>
<organism evidence="6 7">
    <name type="scientific">Knufia fluminis</name>
    <dbReference type="NCBI Taxonomy" id="191047"/>
    <lineage>
        <taxon>Eukaryota</taxon>
        <taxon>Fungi</taxon>
        <taxon>Dikarya</taxon>
        <taxon>Ascomycota</taxon>
        <taxon>Pezizomycotina</taxon>
        <taxon>Eurotiomycetes</taxon>
        <taxon>Chaetothyriomycetidae</taxon>
        <taxon>Chaetothyriales</taxon>
        <taxon>Trichomeriaceae</taxon>
        <taxon>Knufia</taxon>
    </lineage>
</organism>
<dbReference type="PANTHER" id="PTHR13693">
    <property type="entry name" value="CLASS II AMINOTRANSFERASE/8-AMINO-7-OXONONANOATE SYNTHASE"/>
    <property type="match status" value="1"/>
</dbReference>
<dbReference type="InterPro" id="IPR004839">
    <property type="entry name" value="Aminotransferase_I/II_large"/>
</dbReference>
<evidence type="ECO:0000256" key="4">
    <source>
        <dbReference type="SAM" id="Phobius"/>
    </source>
</evidence>
<evidence type="ECO:0000313" key="6">
    <source>
        <dbReference type="EMBL" id="KAK5952089.1"/>
    </source>
</evidence>
<dbReference type="GO" id="GO:0004758">
    <property type="term" value="F:serine C-palmitoyltransferase activity"/>
    <property type="evidence" value="ECO:0007669"/>
    <property type="project" value="UniProtKB-EC"/>
</dbReference>
<keyword evidence="4" id="KW-1133">Transmembrane helix</keyword>
<proteinExistence type="predicted"/>
<evidence type="ECO:0000313" key="7">
    <source>
        <dbReference type="Proteomes" id="UP001316803"/>
    </source>
</evidence>
<dbReference type="Pfam" id="PF00155">
    <property type="entry name" value="Aminotran_1_2"/>
    <property type="match status" value="1"/>
</dbReference>
<feature type="compositionally biased region" description="Low complexity" evidence="3">
    <location>
        <begin position="1"/>
        <end position="13"/>
    </location>
</feature>
<reference evidence="6 7" key="1">
    <citation type="submission" date="2022-12" db="EMBL/GenBank/DDBJ databases">
        <title>Genomic features and morphological characterization of a novel Knufia sp. strain isolated from spacecraft assembly facility.</title>
        <authorList>
            <person name="Teixeira M."/>
            <person name="Chander A.M."/>
            <person name="Stajich J.E."/>
            <person name="Venkateswaran K."/>
        </authorList>
    </citation>
    <scope>NUCLEOTIDE SEQUENCE [LARGE SCALE GENOMIC DNA]</scope>
    <source>
        <strain evidence="6 7">FJI-L2-BK-P2</strain>
    </source>
</reference>
<evidence type="ECO:0000259" key="5">
    <source>
        <dbReference type="Pfam" id="PF00155"/>
    </source>
</evidence>
<evidence type="ECO:0000256" key="3">
    <source>
        <dbReference type="SAM" id="MobiDB-lite"/>
    </source>
</evidence>
<dbReference type="EMBL" id="JAKLMC020000017">
    <property type="protein sequence ID" value="KAK5952089.1"/>
    <property type="molecule type" value="Genomic_DNA"/>
</dbReference>
<evidence type="ECO:0000256" key="1">
    <source>
        <dbReference type="ARBA" id="ARBA00001933"/>
    </source>
</evidence>
<keyword evidence="6" id="KW-0012">Acyltransferase</keyword>
<dbReference type="InterPro" id="IPR015424">
    <property type="entry name" value="PyrdxlP-dep_Trfase"/>
</dbReference>
<keyword evidence="4" id="KW-0472">Membrane</keyword>
<gene>
    <name evidence="6" type="primary">LCB2</name>
    <name evidence="6" type="ORF">OHC33_006976</name>
</gene>
<dbReference type="GO" id="GO:0046513">
    <property type="term" value="P:ceramide biosynthetic process"/>
    <property type="evidence" value="ECO:0007669"/>
    <property type="project" value="TreeGrafter"/>
</dbReference>
<feature type="compositionally biased region" description="Low complexity" evidence="3">
    <location>
        <begin position="21"/>
        <end position="42"/>
    </location>
</feature>
<dbReference type="Proteomes" id="UP001316803">
    <property type="component" value="Unassembled WGS sequence"/>
</dbReference>
<feature type="region of interest" description="Disordered" evidence="3">
    <location>
        <begin position="1"/>
        <end position="54"/>
    </location>
</feature>
<keyword evidence="4" id="KW-0812">Transmembrane</keyword>
<dbReference type="GO" id="GO:0030170">
    <property type="term" value="F:pyridoxal phosphate binding"/>
    <property type="evidence" value="ECO:0007669"/>
    <property type="project" value="InterPro"/>
</dbReference>
<dbReference type="InterPro" id="IPR015421">
    <property type="entry name" value="PyrdxlP-dep_Trfase_major"/>
</dbReference>
<dbReference type="Gene3D" id="3.90.1150.10">
    <property type="entry name" value="Aspartate Aminotransferase, domain 1"/>
    <property type="match status" value="1"/>
</dbReference>